<accession>A0A2H3E9L2</accession>
<sequence>MRHIRYQFQAAQRFAMTSRICNGDGYTNFKQGFNTKYLFGLVSFLQWMSSSILNMLESATEMDTLTSNKVSTRNTYLGSVLCCDILDPGYCDPLQVVSMPYHQHFHAHAYCRYGSERHGELGTFTSMLIEFDLSREGQVPVDGRTVVVGLLPADWSPTIAFNTLDDLEDMITHEFWKIQTVFGLGP</sequence>
<protein>
    <submittedName>
        <fullName evidence="1">Uncharacterized protein</fullName>
    </submittedName>
</protein>
<proteinExistence type="predicted"/>
<organism evidence="1 2">
    <name type="scientific">Armillaria gallica</name>
    <name type="common">Bulbous honey fungus</name>
    <name type="synonym">Armillaria bulbosa</name>
    <dbReference type="NCBI Taxonomy" id="47427"/>
    <lineage>
        <taxon>Eukaryota</taxon>
        <taxon>Fungi</taxon>
        <taxon>Dikarya</taxon>
        <taxon>Basidiomycota</taxon>
        <taxon>Agaricomycotina</taxon>
        <taxon>Agaricomycetes</taxon>
        <taxon>Agaricomycetidae</taxon>
        <taxon>Agaricales</taxon>
        <taxon>Marasmiineae</taxon>
        <taxon>Physalacriaceae</taxon>
        <taxon>Armillaria</taxon>
    </lineage>
</organism>
<evidence type="ECO:0000313" key="1">
    <source>
        <dbReference type="EMBL" id="PBL04120.1"/>
    </source>
</evidence>
<gene>
    <name evidence="1" type="ORF">ARMGADRAFT_1022606</name>
</gene>
<dbReference type="Proteomes" id="UP000217790">
    <property type="component" value="Unassembled WGS sequence"/>
</dbReference>
<name>A0A2H3E9L2_ARMGA</name>
<dbReference type="AlphaFoldDB" id="A0A2H3E9L2"/>
<keyword evidence="2" id="KW-1185">Reference proteome</keyword>
<dbReference type="InParanoid" id="A0A2H3E9L2"/>
<evidence type="ECO:0000313" key="2">
    <source>
        <dbReference type="Proteomes" id="UP000217790"/>
    </source>
</evidence>
<reference evidence="2" key="1">
    <citation type="journal article" date="2017" name="Nat. Ecol. Evol.">
        <title>Genome expansion and lineage-specific genetic innovations in the forest pathogenic fungi Armillaria.</title>
        <authorList>
            <person name="Sipos G."/>
            <person name="Prasanna A.N."/>
            <person name="Walter M.C."/>
            <person name="O'Connor E."/>
            <person name="Balint B."/>
            <person name="Krizsan K."/>
            <person name="Kiss B."/>
            <person name="Hess J."/>
            <person name="Varga T."/>
            <person name="Slot J."/>
            <person name="Riley R."/>
            <person name="Boka B."/>
            <person name="Rigling D."/>
            <person name="Barry K."/>
            <person name="Lee J."/>
            <person name="Mihaltcheva S."/>
            <person name="LaButti K."/>
            <person name="Lipzen A."/>
            <person name="Waldron R."/>
            <person name="Moloney N.M."/>
            <person name="Sperisen C."/>
            <person name="Kredics L."/>
            <person name="Vagvoelgyi C."/>
            <person name="Patrignani A."/>
            <person name="Fitzpatrick D."/>
            <person name="Nagy I."/>
            <person name="Doyle S."/>
            <person name="Anderson J.B."/>
            <person name="Grigoriev I.V."/>
            <person name="Gueldener U."/>
            <person name="Muensterkoetter M."/>
            <person name="Nagy L.G."/>
        </authorList>
    </citation>
    <scope>NUCLEOTIDE SEQUENCE [LARGE SCALE GENOMIC DNA]</scope>
    <source>
        <strain evidence="2">Ar21-2</strain>
    </source>
</reference>
<dbReference type="EMBL" id="KZ293644">
    <property type="protein sequence ID" value="PBL04120.1"/>
    <property type="molecule type" value="Genomic_DNA"/>
</dbReference>